<evidence type="ECO:0000256" key="6">
    <source>
        <dbReference type="ARBA" id="ARBA00022918"/>
    </source>
</evidence>
<keyword evidence="3 11" id="KW-0548">Nucleotidyltransferase</keyword>
<dbReference type="EMBL" id="JBHSCQ010000010">
    <property type="protein sequence ID" value="MFC4265643.1"/>
    <property type="molecule type" value="Genomic_DNA"/>
</dbReference>
<evidence type="ECO:0000256" key="7">
    <source>
        <dbReference type="ARBA" id="ARBA00023118"/>
    </source>
</evidence>
<evidence type="ECO:0000256" key="5">
    <source>
        <dbReference type="ARBA" id="ARBA00022842"/>
    </source>
</evidence>
<dbReference type="PANTHER" id="PTHR34047">
    <property type="entry name" value="NUCLEAR INTRON MATURASE 1, MITOCHONDRIAL-RELATED"/>
    <property type="match status" value="1"/>
</dbReference>
<gene>
    <name evidence="11" type="ORF">ACFOW9_08515</name>
</gene>
<evidence type="ECO:0000256" key="9">
    <source>
        <dbReference type="ARBA" id="ARBA00048173"/>
    </source>
</evidence>
<dbReference type="RefSeq" id="WP_230067570.1">
    <property type="nucleotide sequence ID" value="NZ_BAABLL010000004.1"/>
</dbReference>
<dbReference type="InterPro" id="IPR051083">
    <property type="entry name" value="GrpII_Intron_Splice-Mob/Def"/>
</dbReference>
<evidence type="ECO:0000259" key="10">
    <source>
        <dbReference type="PROSITE" id="PS50878"/>
    </source>
</evidence>
<evidence type="ECO:0000256" key="8">
    <source>
        <dbReference type="ARBA" id="ARBA00034120"/>
    </source>
</evidence>
<keyword evidence="7" id="KW-0051">Antiviral defense</keyword>
<accession>A0ABV8R104</accession>
<comment type="caution">
    <text evidence="11">The sequence shown here is derived from an EMBL/GenBank/DDBJ whole genome shotgun (WGS) entry which is preliminary data.</text>
</comment>
<comment type="similarity">
    <text evidence="8">Belongs to the bacterial reverse transcriptase family.</text>
</comment>
<dbReference type="GO" id="GO:0003964">
    <property type="term" value="F:RNA-directed DNA polymerase activity"/>
    <property type="evidence" value="ECO:0007669"/>
    <property type="project" value="UniProtKB-KW"/>
</dbReference>
<keyword evidence="6 11" id="KW-0695">RNA-directed DNA polymerase</keyword>
<evidence type="ECO:0000256" key="3">
    <source>
        <dbReference type="ARBA" id="ARBA00022695"/>
    </source>
</evidence>
<dbReference type="Pfam" id="PF00078">
    <property type="entry name" value="RVT_1"/>
    <property type="match status" value="1"/>
</dbReference>
<keyword evidence="4" id="KW-0479">Metal-binding</keyword>
<dbReference type="InterPro" id="IPR043502">
    <property type="entry name" value="DNA/RNA_pol_sf"/>
</dbReference>
<dbReference type="InterPro" id="IPR000477">
    <property type="entry name" value="RT_dom"/>
</dbReference>
<proteinExistence type="inferred from homology"/>
<name>A0ABV8R104_9MICC</name>
<keyword evidence="5" id="KW-0460">Magnesium</keyword>
<evidence type="ECO:0000313" key="12">
    <source>
        <dbReference type="Proteomes" id="UP001595773"/>
    </source>
</evidence>
<organism evidence="11 12">
    <name type="scientific">Arthrobacter cryoconiti</name>
    <dbReference type="NCBI Taxonomy" id="748907"/>
    <lineage>
        <taxon>Bacteria</taxon>
        <taxon>Bacillati</taxon>
        <taxon>Actinomycetota</taxon>
        <taxon>Actinomycetes</taxon>
        <taxon>Micrococcales</taxon>
        <taxon>Micrococcaceae</taxon>
        <taxon>Arthrobacter</taxon>
    </lineage>
</organism>
<evidence type="ECO:0000256" key="2">
    <source>
        <dbReference type="ARBA" id="ARBA00022679"/>
    </source>
</evidence>
<dbReference type="EC" id="2.7.7.49" evidence="1"/>
<comment type="catalytic activity">
    <reaction evidence="9">
        <text>DNA(n) + a 2'-deoxyribonucleoside 5'-triphosphate = DNA(n+1) + diphosphate</text>
        <dbReference type="Rhea" id="RHEA:22508"/>
        <dbReference type="Rhea" id="RHEA-COMP:17339"/>
        <dbReference type="Rhea" id="RHEA-COMP:17340"/>
        <dbReference type="ChEBI" id="CHEBI:33019"/>
        <dbReference type="ChEBI" id="CHEBI:61560"/>
        <dbReference type="ChEBI" id="CHEBI:173112"/>
        <dbReference type="EC" id="2.7.7.49"/>
    </reaction>
</comment>
<feature type="domain" description="Reverse transcriptase" evidence="10">
    <location>
        <begin position="157"/>
        <end position="398"/>
    </location>
</feature>
<keyword evidence="12" id="KW-1185">Reference proteome</keyword>
<dbReference type="Proteomes" id="UP001595773">
    <property type="component" value="Unassembled WGS sequence"/>
</dbReference>
<reference evidence="12" key="1">
    <citation type="journal article" date="2019" name="Int. J. Syst. Evol. Microbiol.">
        <title>The Global Catalogue of Microorganisms (GCM) 10K type strain sequencing project: providing services to taxonomists for standard genome sequencing and annotation.</title>
        <authorList>
            <consortium name="The Broad Institute Genomics Platform"/>
            <consortium name="The Broad Institute Genome Sequencing Center for Infectious Disease"/>
            <person name="Wu L."/>
            <person name="Ma J."/>
        </authorList>
    </citation>
    <scope>NUCLEOTIDE SEQUENCE [LARGE SCALE GENOMIC DNA]</scope>
    <source>
        <strain evidence="12">CGMCC 1.10698</strain>
    </source>
</reference>
<dbReference type="SUPFAM" id="SSF56672">
    <property type="entry name" value="DNA/RNA polymerases"/>
    <property type="match status" value="1"/>
</dbReference>
<protein>
    <recommendedName>
        <fullName evidence="1">RNA-directed DNA polymerase</fullName>
        <ecNumber evidence="1">2.7.7.49</ecNumber>
    </recommendedName>
</protein>
<evidence type="ECO:0000256" key="1">
    <source>
        <dbReference type="ARBA" id="ARBA00012493"/>
    </source>
</evidence>
<keyword evidence="2 11" id="KW-0808">Transferase</keyword>
<dbReference type="CDD" id="cd03487">
    <property type="entry name" value="RT_Bac_retron_II"/>
    <property type="match status" value="1"/>
</dbReference>
<dbReference type="PROSITE" id="PS50878">
    <property type="entry name" value="RT_POL"/>
    <property type="match status" value="1"/>
</dbReference>
<dbReference type="InterPro" id="IPR000123">
    <property type="entry name" value="Reverse_transcriptase_msDNA"/>
</dbReference>
<sequence length="471" mass="51260">MTTPTPGAAVLARTPNPSPRNVSTALAYAFLAAPTWSEAELAAATTYVVGKRGGTRSAKWHTQLASSVLRAYPRPPLREPRQLAVFIAGAKPFYLAVDRATRLHATLTIAHYVLPPTNVAELKSPLEERSLIPQTLAELAGVLDLTVGELDWFADPLQWNRTARNKRLVHYRHQWRLRPGRTPRLLEIPAPRLREIQRSVLRELLSPLPLHDAAHGFTPGRSPATNAAHHTGRNVVVNVDLTTFFARVTAGKVFGILRQAGFPETVAHRLAGLCTHTVPLGVIAEMPQGGGASGRFAFRQALATPHLPQGAPTSPALANLSLRRLDSRLAGLAASFDADYTRYADDLAFSGGPGFSHRSLAFVSLVHKIVEQEGHTVNDAKTRVRGSGVQQRVTGVVVNAHTNVSRAEFDRLKAILHNCAVHGPAGQNRCGPQGSEHSDFRGHLQGRIAWVRHLNPARAAKLERIFAAIIW</sequence>
<evidence type="ECO:0000313" key="11">
    <source>
        <dbReference type="EMBL" id="MFC4265643.1"/>
    </source>
</evidence>
<dbReference type="PANTHER" id="PTHR34047:SF7">
    <property type="entry name" value="RNA-DIRECTED DNA POLYMERASE"/>
    <property type="match status" value="1"/>
</dbReference>
<evidence type="ECO:0000256" key="4">
    <source>
        <dbReference type="ARBA" id="ARBA00022723"/>
    </source>
</evidence>